<dbReference type="InterPro" id="IPR018445">
    <property type="entry name" value="Put_Phosphate_transp_reg"/>
</dbReference>
<reference evidence="2" key="1">
    <citation type="journal article" date="2020" name="mSystems">
        <title>Genome- and Community-Level Interaction Insights into Carbon Utilization and Element Cycling Functions of Hydrothermarchaeota in Hydrothermal Sediment.</title>
        <authorList>
            <person name="Zhou Z."/>
            <person name="Liu Y."/>
            <person name="Xu W."/>
            <person name="Pan J."/>
            <person name="Luo Z.H."/>
            <person name="Li M."/>
        </authorList>
    </citation>
    <scope>NUCLEOTIDE SEQUENCE [LARGE SCALE GENOMIC DNA]</scope>
    <source>
        <strain evidence="2">SpSt-477</strain>
    </source>
</reference>
<evidence type="ECO:0000256" key="1">
    <source>
        <dbReference type="ARBA" id="ARBA00008591"/>
    </source>
</evidence>
<accession>A0A7C4RQL1</accession>
<evidence type="ECO:0000313" key="2">
    <source>
        <dbReference type="EMBL" id="HGU32391.1"/>
    </source>
</evidence>
<dbReference type="Gene3D" id="1.20.58.220">
    <property type="entry name" value="Phosphate transport system protein phou homolog 2, domain 2"/>
    <property type="match status" value="1"/>
</dbReference>
<dbReference type="EMBL" id="DSUH01000135">
    <property type="protein sequence ID" value="HGU32391.1"/>
    <property type="molecule type" value="Genomic_DNA"/>
</dbReference>
<proteinExistence type="inferred from homology"/>
<dbReference type="PANTHER" id="PTHR36536:SF3">
    <property type="entry name" value="UPF0111 PROTEIN HI_1603"/>
    <property type="match status" value="1"/>
</dbReference>
<organism evidence="2">
    <name type="scientific">Desulfatirhabdium butyrativorans</name>
    <dbReference type="NCBI Taxonomy" id="340467"/>
    <lineage>
        <taxon>Bacteria</taxon>
        <taxon>Pseudomonadati</taxon>
        <taxon>Thermodesulfobacteriota</taxon>
        <taxon>Desulfobacteria</taxon>
        <taxon>Desulfobacterales</taxon>
        <taxon>Desulfatirhabdiaceae</taxon>
        <taxon>Desulfatirhabdium</taxon>
    </lineage>
</organism>
<dbReference type="InterPro" id="IPR038078">
    <property type="entry name" value="PhoU-like_sf"/>
</dbReference>
<comment type="caution">
    <text evidence="2">The sequence shown here is derived from an EMBL/GenBank/DDBJ whole genome shotgun (WGS) entry which is preliminary data.</text>
</comment>
<dbReference type="Pfam" id="PF01865">
    <property type="entry name" value="PhoU_div"/>
    <property type="match status" value="1"/>
</dbReference>
<name>A0A7C4RQL1_9BACT</name>
<protein>
    <submittedName>
        <fullName evidence="2">DUF47 family protein</fullName>
    </submittedName>
</protein>
<dbReference type="InterPro" id="IPR002727">
    <property type="entry name" value="DUF47"/>
</dbReference>
<sequence>MRMPIMNNLSAMAFDKLYEHAEKVKEGVWTFQQAMECRIGSECPSYGELFETVQRHQQEAETIAAEVLALMPVSVLFPVDKYQFFNWLHLQDQVLPLALDAMRWIRHRHATVSEELKGRLILLMDAIPDPVEELGKLVQETRKYLRSFSDKHRSSVMDVVQSIHQEVQETLRICDMVHEFVFSAEMDPLSACHLIRLSEKILKVAVQTRTIADVVRAMTLK</sequence>
<comment type="similarity">
    <text evidence="1">Belongs to the UPF0111 family.</text>
</comment>
<dbReference type="AlphaFoldDB" id="A0A7C4RQL1"/>
<dbReference type="PANTHER" id="PTHR36536">
    <property type="entry name" value="UPF0111 PROTEIN HI_1603"/>
    <property type="match status" value="1"/>
</dbReference>
<gene>
    <name evidence="2" type="ORF">ENS29_06000</name>
</gene>